<comment type="caution">
    <text evidence="6">The sequence shown here is derived from an EMBL/GenBank/DDBJ whole genome shotgun (WGS) entry which is preliminary data.</text>
</comment>
<dbReference type="Gene3D" id="3.30.1510.10">
    <property type="entry name" value="Domain 2, N(10)-formyltetrahydrofolate synthetase"/>
    <property type="match status" value="1"/>
</dbReference>
<dbReference type="EC" id="6.3.4.3" evidence="5"/>
<protein>
    <recommendedName>
        <fullName evidence="5">Formate--tetrahydrofolate ligase</fullName>
        <ecNumber evidence="5">6.3.4.3</ecNumber>
    </recommendedName>
    <alternativeName>
        <fullName evidence="5">Formyltetrahydrofolate synthetase</fullName>
        <shortName evidence="5">FHS</shortName>
        <shortName evidence="5">FTHFS</shortName>
    </alternativeName>
</protein>
<dbReference type="Gene3D" id="3.10.410.10">
    <property type="entry name" value="Formyltetrahydrofolate synthetase, domain 3"/>
    <property type="match status" value="1"/>
</dbReference>
<organism evidence="6 7">
    <name type="scientific">Wohlfahrtiimonas larvae</name>
    <dbReference type="NCBI Taxonomy" id="1157986"/>
    <lineage>
        <taxon>Bacteria</taxon>
        <taxon>Pseudomonadati</taxon>
        <taxon>Pseudomonadota</taxon>
        <taxon>Gammaproteobacteria</taxon>
        <taxon>Cardiobacteriales</taxon>
        <taxon>Ignatzschineriaceae</taxon>
        <taxon>Wohlfahrtiimonas</taxon>
    </lineage>
</organism>
<keyword evidence="2 5" id="KW-0436">Ligase</keyword>
<feature type="binding site" evidence="5">
    <location>
        <begin position="53"/>
        <end position="60"/>
    </location>
    <ligand>
        <name>ATP</name>
        <dbReference type="ChEBI" id="CHEBI:30616"/>
    </ligand>
</feature>
<name>A0ABP9MFG8_9GAMM</name>
<dbReference type="NCBIfam" id="NF010030">
    <property type="entry name" value="PRK13505.1"/>
    <property type="match status" value="1"/>
</dbReference>
<dbReference type="Proteomes" id="UP001500631">
    <property type="component" value="Unassembled WGS sequence"/>
</dbReference>
<dbReference type="Gene3D" id="3.40.50.300">
    <property type="entry name" value="P-loop containing nucleotide triphosphate hydrolases"/>
    <property type="match status" value="1"/>
</dbReference>
<evidence type="ECO:0000256" key="5">
    <source>
        <dbReference type="HAMAP-Rule" id="MF_01543"/>
    </source>
</evidence>
<evidence type="ECO:0000313" key="6">
    <source>
        <dbReference type="EMBL" id="GAA5095831.1"/>
    </source>
</evidence>
<comment type="similarity">
    <text evidence="5">Belongs to the formate--tetrahydrofolate ligase family.</text>
</comment>
<dbReference type="InterPro" id="IPR000559">
    <property type="entry name" value="Formate_THF_ligase"/>
</dbReference>
<proteinExistence type="inferred from homology"/>
<evidence type="ECO:0000256" key="1">
    <source>
        <dbReference type="ARBA" id="ARBA00022563"/>
    </source>
</evidence>
<gene>
    <name evidence="5" type="primary">fhs</name>
    <name evidence="6" type="ORF">GCM10023338_05600</name>
</gene>
<dbReference type="EMBL" id="BAABKE010000002">
    <property type="protein sequence ID" value="GAA5095831.1"/>
    <property type="molecule type" value="Genomic_DNA"/>
</dbReference>
<keyword evidence="7" id="KW-1185">Reference proteome</keyword>
<dbReference type="Pfam" id="PF01268">
    <property type="entry name" value="FTHFS"/>
    <property type="match status" value="1"/>
</dbReference>
<keyword evidence="4 5" id="KW-0067">ATP-binding</keyword>
<keyword evidence="3 5" id="KW-0547">Nucleotide-binding</keyword>
<dbReference type="RefSeq" id="WP_077924672.1">
    <property type="nucleotide sequence ID" value="NZ_BAABKE010000002.1"/>
</dbReference>
<comment type="pathway">
    <text evidence="5">One-carbon metabolism; tetrahydrofolate interconversion.</text>
</comment>
<evidence type="ECO:0000256" key="2">
    <source>
        <dbReference type="ARBA" id="ARBA00022598"/>
    </source>
</evidence>
<reference evidence="7" key="1">
    <citation type="journal article" date="2019" name="Int. J. Syst. Evol. Microbiol.">
        <title>The Global Catalogue of Microorganisms (GCM) 10K type strain sequencing project: providing services to taxonomists for standard genome sequencing and annotation.</title>
        <authorList>
            <consortium name="The Broad Institute Genomics Platform"/>
            <consortium name="The Broad Institute Genome Sequencing Center for Infectious Disease"/>
            <person name="Wu L."/>
            <person name="Ma J."/>
        </authorList>
    </citation>
    <scope>NUCLEOTIDE SEQUENCE [LARGE SCALE GENOMIC DNA]</scope>
    <source>
        <strain evidence="7">JCM 18424</strain>
    </source>
</reference>
<evidence type="ECO:0000256" key="3">
    <source>
        <dbReference type="ARBA" id="ARBA00022741"/>
    </source>
</evidence>
<evidence type="ECO:0000313" key="7">
    <source>
        <dbReference type="Proteomes" id="UP001500631"/>
    </source>
</evidence>
<dbReference type="NCBIfam" id="NF010031">
    <property type="entry name" value="PRK13506.1"/>
    <property type="match status" value="1"/>
</dbReference>
<keyword evidence="1 5" id="KW-0554">One-carbon metabolism</keyword>
<dbReference type="InterPro" id="IPR027417">
    <property type="entry name" value="P-loop_NTPase"/>
</dbReference>
<dbReference type="SUPFAM" id="SSF52540">
    <property type="entry name" value="P-loop containing nucleoside triphosphate hydrolases"/>
    <property type="match status" value="1"/>
</dbReference>
<sequence>MKLLPIEEIATKINLSSDYLTSHGKYAAKINLKSIDPIAKQGKLILVTSTTPTPQGEGKTVTTIGISEALNYIGEKAIACIRQPSLGPVFGQKGGAAGGGQAEVVPMEQLNLHLTGDIHALTSAHNLASAALDARLFHENRLRDRFTEKSGLPRLNIDKNAIVWPRVVDHNDRALRDIYVGKMAENLENVHPAAFDITAASELMAILALSKNLQDLRQRIGKVVLAYDMNGREITAEDLEVAGAMTAILQKAIEPTLMQTTENTPVIVHAGPFANIAHGNSSIIADDIALSLADYVVTEAGFGSDMGMEKFFNIKARTSGVFPSCIVVVSTVKSIKANCVTDNPTAIEMLECGARNLGWHIHNAKRYGLPVIVAINAFPNDTVEELAFIRSFALENGAVDCEISNAYAEGGKGASILAEKIVKACESDQKAQLLYGDDLNLQEKIFAVASTYGATEVDYSPEAMAILQKLEAEGYGNLPVCIAKTPASISHDPKIKNVPAPFILPVKTLQLAKGAGFIKVLLGDVMTMPGLGLNPAYRNIDIDEDGNIVGL</sequence>
<evidence type="ECO:0000256" key="4">
    <source>
        <dbReference type="ARBA" id="ARBA00022840"/>
    </source>
</evidence>
<accession>A0ABP9MFG8</accession>
<dbReference type="GO" id="GO:0016874">
    <property type="term" value="F:ligase activity"/>
    <property type="evidence" value="ECO:0007669"/>
    <property type="project" value="UniProtKB-KW"/>
</dbReference>
<comment type="catalytic activity">
    <reaction evidence="5">
        <text>(6S)-5,6,7,8-tetrahydrofolate + formate + ATP = (6R)-10-formyltetrahydrofolate + ADP + phosphate</text>
        <dbReference type="Rhea" id="RHEA:20221"/>
        <dbReference type="ChEBI" id="CHEBI:15740"/>
        <dbReference type="ChEBI" id="CHEBI:30616"/>
        <dbReference type="ChEBI" id="CHEBI:43474"/>
        <dbReference type="ChEBI" id="CHEBI:57453"/>
        <dbReference type="ChEBI" id="CHEBI:195366"/>
        <dbReference type="ChEBI" id="CHEBI:456216"/>
        <dbReference type="EC" id="6.3.4.3"/>
    </reaction>
</comment>
<dbReference type="HAMAP" id="MF_01543">
    <property type="entry name" value="FTHFS"/>
    <property type="match status" value="1"/>
</dbReference>